<dbReference type="InterPro" id="IPR029052">
    <property type="entry name" value="Metallo-depent_PP-like"/>
</dbReference>
<gene>
    <name evidence="3" type="ORF">BN55_00210</name>
</gene>
<dbReference type="Pfam" id="PF00149">
    <property type="entry name" value="Metallophos"/>
    <property type="match status" value="1"/>
</dbReference>
<dbReference type="InterPro" id="IPR014576">
    <property type="entry name" value="Pesterase_YhaO"/>
</dbReference>
<dbReference type="Gene3D" id="3.60.21.10">
    <property type="match status" value="1"/>
</dbReference>
<dbReference type="PIRSF" id="PIRSF033091">
    <property type="entry name" value="Pesterase_YhaO"/>
    <property type="match status" value="1"/>
</dbReference>
<keyword evidence="3" id="KW-0269">Exonuclease</keyword>
<sequence>MKFIHLADTHLDSPFLGLSFLPSNQFNQIKKATENSFTKIVDYAIDNQVDLVLLAGDNFDSIHPSPHSQLFFKEQLDRLIDNKIQVVMILGNHDYMKIQDLILPQSPYFKLLGQNQEIEKVSLQTKTGFKYDVVGFSYQQNHIHEDMALKFPTKSSNYTIGLMHAGQAANKNQDNYAPFKLSELQNLNYDYFALGHIHLRQTLSQNPLIAYSGNIQGRHINESGEKGFLLGQVDENTKATSINFVPTSDIIWQRAELKLNAPLSRTQLIEKVVQILAQNNHQTTLFGLTINGAQYLSDEDREFLLDSDAWLEISKQLDFDSSLVKIYLTDKVDISLSNNDQDYFNQAKQEVLSHDYLLQLAKSLAKKSEYAQKIIDDPSFFKEVEKMATVKLGHDLRDIEDETD</sequence>
<evidence type="ECO:0000259" key="2">
    <source>
        <dbReference type="Pfam" id="PF00149"/>
    </source>
</evidence>
<dbReference type="RefSeq" id="WP_008470641.1">
    <property type="nucleotide sequence ID" value="NZ_AYZP01000002.1"/>
</dbReference>
<dbReference type="PANTHER" id="PTHR30337">
    <property type="entry name" value="COMPONENT OF ATP-DEPENDENT DSDNA EXONUCLEASE"/>
    <property type="match status" value="1"/>
</dbReference>
<reference evidence="3 4" key="1">
    <citation type="submission" date="2012-06" db="EMBL/GenBank/DDBJ databases">
        <title>Draft Genome Sequence of Lactobacillus hominis Strain CRBIP 24.179T, isolated from human intestine.</title>
        <authorList>
            <person name="Cousin S."/>
            <person name="Ma L."/>
            <person name="Bizet C."/>
            <person name="Loux V."/>
            <person name="Bouchier C."/>
            <person name="Clermont D."/>
            <person name="Creno S."/>
        </authorList>
    </citation>
    <scope>NUCLEOTIDE SEQUENCE [LARGE SCALE GENOMIC DNA]</scope>
    <source>
        <strain evidence="4">CRBIP 24.179T</strain>
    </source>
</reference>
<organism evidence="3 4">
    <name type="scientific">Lactobacillus hominis DSM 23910 = CRBIP 24.179</name>
    <dbReference type="NCBI Taxonomy" id="1423758"/>
    <lineage>
        <taxon>Bacteria</taxon>
        <taxon>Bacillati</taxon>
        <taxon>Bacillota</taxon>
        <taxon>Bacilli</taxon>
        <taxon>Lactobacillales</taxon>
        <taxon>Lactobacillaceae</taxon>
        <taxon>Lactobacillus</taxon>
    </lineage>
</organism>
<dbReference type="Proteomes" id="UP000009320">
    <property type="component" value="Unassembled WGS sequence"/>
</dbReference>
<dbReference type="InterPro" id="IPR041796">
    <property type="entry name" value="Mre11_N"/>
</dbReference>
<dbReference type="PATRIC" id="fig|1423758.3.peg.1042"/>
<dbReference type="STRING" id="1423758.FC41_GL001031"/>
<evidence type="ECO:0000256" key="1">
    <source>
        <dbReference type="ARBA" id="ARBA00022801"/>
    </source>
</evidence>
<evidence type="ECO:0000313" key="3">
    <source>
        <dbReference type="EMBL" id="CCI81762.1"/>
    </source>
</evidence>
<dbReference type="eggNOG" id="COG0420">
    <property type="taxonomic scope" value="Bacteria"/>
</dbReference>
<keyword evidence="3" id="KW-0540">Nuclease</keyword>
<keyword evidence="4" id="KW-1185">Reference proteome</keyword>
<proteinExistence type="predicted"/>
<dbReference type="OrthoDB" id="9773856at2"/>
<dbReference type="AlphaFoldDB" id="I7L619"/>
<keyword evidence="1" id="KW-0378">Hydrolase</keyword>
<comment type="caution">
    <text evidence="3">The sequence shown here is derived from an EMBL/GenBank/DDBJ whole genome shotgun (WGS) entry which is preliminary data.</text>
</comment>
<dbReference type="EMBL" id="CAKE01000009">
    <property type="protein sequence ID" value="CCI81762.1"/>
    <property type="molecule type" value="Genomic_DNA"/>
</dbReference>
<accession>I7L619</accession>
<name>I7L619_9LACO</name>
<dbReference type="CDD" id="cd00840">
    <property type="entry name" value="MPP_Mre11_N"/>
    <property type="match status" value="1"/>
</dbReference>
<evidence type="ECO:0000313" key="4">
    <source>
        <dbReference type="Proteomes" id="UP000009320"/>
    </source>
</evidence>
<dbReference type="InterPro" id="IPR004843">
    <property type="entry name" value="Calcineurin-like_PHP"/>
</dbReference>
<dbReference type="PANTHER" id="PTHR30337:SF7">
    <property type="entry name" value="PHOSPHOESTERASE"/>
    <property type="match status" value="1"/>
</dbReference>
<dbReference type="GeneID" id="82847001"/>
<dbReference type="SUPFAM" id="SSF56300">
    <property type="entry name" value="Metallo-dependent phosphatases"/>
    <property type="match status" value="1"/>
</dbReference>
<protein>
    <submittedName>
        <fullName evidence="3">Exonuclease SbcCD, D subunit</fullName>
    </submittedName>
</protein>
<dbReference type="GO" id="GO:0004527">
    <property type="term" value="F:exonuclease activity"/>
    <property type="evidence" value="ECO:0007669"/>
    <property type="project" value="UniProtKB-KW"/>
</dbReference>
<feature type="domain" description="Calcineurin-like phosphoesterase" evidence="2">
    <location>
        <begin position="1"/>
        <end position="198"/>
    </location>
</feature>
<dbReference type="InterPro" id="IPR050535">
    <property type="entry name" value="DNA_Repair-Maintenance_Comp"/>
</dbReference>